<evidence type="ECO:0000259" key="2">
    <source>
        <dbReference type="PROSITE" id="PS50914"/>
    </source>
</evidence>
<dbReference type="Pfam" id="PF04972">
    <property type="entry name" value="BON"/>
    <property type="match status" value="2"/>
</dbReference>
<evidence type="ECO:0000313" key="4">
    <source>
        <dbReference type="Proteomes" id="UP001499988"/>
    </source>
</evidence>
<keyword evidence="3" id="KW-0449">Lipoprotein</keyword>
<dbReference type="NCBIfam" id="NF008247">
    <property type="entry name" value="PRK11023.1"/>
    <property type="match status" value="1"/>
</dbReference>
<dbReference type="EMBL" id="BAABJZ010000103">
    <property type="protein sequence ID" value="GAA4900639.1"/>
    <property type="molecule type" value="Genomic_DNA"/>
</dbReference>
<reference evidence="4" key="1">
    <citation type="journal article" date="2019" name="Int. J. Syst. Evol. Microbiol.">
        <title>The Global Catalogue of Microorganisms (GCM) 10K type strain sequencing project: providing services to taxonomists for standard genome sequencing and annotation.</title>
        <authorList>
            <consortium name="The Broad Institute Genomics Platform"/>
            <consortium name="The Broad Institute Genome Sequencing Center for Infectious Disease"/>
            <person name="Wu L."/>
            <person name="Ma J."/>
        </authorList>
    </citation>
    <scope>NUCLEOTIDE SEQUENCE [LARGE SCALE GENOMIC DNA]</scope>
    <source>
        <strain evidence="4">JCM 18401</strain>
    </source>
</reference>
<keyword evidence="4" id="KW-1185">Reference proteome</keyword>
<keyword evidence="1" id="KW-0732">Signal</keyword>
<dbReference type="PANTHER" id="PTHR34606:SF4">
    <property type="entry name" value="OUTER MEMBRANE LIPOPROTEIN DOLP"/>
    <property type="match status" value="1"/>
</dbReference>
<proteinExistence type="predicted"/>
<dbReference type="InterPro" id="IPR051686">
    <property type="entry name" value="Lipoprotein_DolP"/>
</dbReference>
<dbReference type="PANTHER" id="PTHR34606">
    <property type="entry name" value="BON DOMAIN-CONTAINING PROTEIN"/>
    <property type="match status" value="1"/>
</dbReference>
<dbReference type="InterPro" id="IPR014004">
    <property type="entry name" value="Transpt-assoc_nodulatn_dom_bac"/>
</dbReference>
<dbReference type="Proteomes" id="UP001499988">
    <property type="component" value="Unassembled WGS sequence"/>
</dbReference>
<organism evidence="3 4">
    <name type="scientific">Ferrimonas pelagia</name>
    <dbReference type="NCBI Taxonomy" id="1177826"/>
    <lineage>
        <taxon>Bacteria</taxon>
        <taxon>Pseudomonadati</taxon>
        <taxon>Pseudomonadota</taxon>
        <taxon>Gammaproteobacteria</taxon>
        <taxon>Alteromonadales</taxon>
        <taxon>Ferrimonadaceae</taxon>
        <taxon>Ferrimonas</taxon>
    </lineage>
</organism>
<accession>A0ABP9FFJ1</accession>
<gene>
    <name evidence="3" type="primary">dolP</name>
    <name evidence="3" type="ORF">GCM10023333_38180</name>
</gene>
<evidence type="ECO:0000313" key="3">
    <source>
        <dbReference type="EMBL" id="GAA4900639.1"/>
    </source>
</evidence>
<dbReference type="InterPro" id="IPR007055">
    <property type="entry name" value="BON_dom"/>
</dbReference>
<name>A0ABP9FFJ1_9GAMM</name>
<sequence length="187" mass="20719">MWRLFGILLVVTQLTACAGILMAGAVGGAVMVNDRRSMGSQIDDHALEVRLSAALREHDDLRQQTRISAISMNQQVLLIGQVPNDMLRNKAIKVLEQVEGVGLMHDQIRRGSPIGFSAISNDSWISTKVKSRMFGDGELDAMRIKVITENNEVFLLGLVTQEEAERAVEIARTTAGVRKVVKVFEYR</sequence>
<dbReference type="PROSITE" id="PS50914">
    <property type="entry name" value="BON"/>
    <property type="match status" value="2"/>
</dbReference>
<feature type="domain" description="BON" evidence="2">
    <location>
        <begin position="121"/>
        <end position="187"/>
    </location>
</feature>
<evidence type="ECO:0000256" key="1">
    <source>
        <dbReference type="ARBA" id="ARBA00022729"/>
    </source>
</evidence>
<dbReference type="SMART" id="SM00749">
    <property type="entry name" value="BON"/>
    <property type="match status" value="1"/>
</dbReference>
<feature type="domain" description="BON" evidence="2">
    <location>
        <begin position="43"/>
        <end position="112"/>
    </location>
</feature>
<comment type="caution">
    <text evidence="3">The sequence shown here is derived from an EMBL/GenBank/DDBJ whole genome shotgun (WGS) entry which is preliminary data.</text>
</comment>
<protein>
    <submittedName>
        <fullName evidence="3">Division/outer membrane stress-associated lipid-binding lipoprotein</fullName>
    </submittedName>
</protein>
<dbReference type="RefSeq" id="WP_345337091.1">
    <property type="nucleotide sequence ID" value="NZ_BAABJZ010000103.1"/>
</dbReference>